<dbReference type="Proteomes" id="UP000198876">
    <property type="component" value="Unassembled WGS sequence"/>
</dbReference>
<dbReference type="GO" id="GO:0051536">
    <property type="term" value="F:iron-sulfur cluster binding"/>
    <property type="evidence" value="ECO:0007669"/>
    <property type="project" value="InterPro"/>
</dbReference>
<organism evidence="3 4">
    <name type="scientific">Halopelagius inordinatus</name>
    <dbReference type="NCBI Taxonomy" id="553467"/>
    <lineage>
        <taxon>Archaea</taxon>
        <taxon>Methanobacteriati</taxon>
        <taxon>Methanobacteriota</taxon>
        <taxon>Stenosarchaea group</taxon>
        <taxon>Halobacteria</taxon>
        <taxon>Halobacteriales</taxon>
        <taxon>Haloferacaceae</taxon>
    </lineage>
</organism>
<dbReference type="InterPro" id="IPR001041">
    <property type="entry name" value="2Fe-2S_ferredoxin-type"/>
</dbReference>
<sequence>MPVIDYRGTEIECERGEVLRDALLAAGETPHNGGSKLLNCRGHATCGTCAVSVEGEVSDPDSRERRRLSAPPHDADSGVRLACQTRVLGDVTVTKHPGFWGQHVDDAETAAGGDQSPE</sequence>
<dbReference type="STRING" id="553467.SAMN04488063_1370"/>
<dbReference type="EMBL" id="FOOQ01000001">
    <property type="protein sequence ID" value="SFG08353.1"/>
    <property type="molecule type" value="Genomic_DNA"/>
</dbReference>
<dbReference type="InterPro" id="IPR012675">
    <property type="entry name" value="Beta-grasp_dom_sf"/>
</dbReference>
<dbReference type="RefSeq" id="WP_092890247.1">
    <property type="nucleotide sequence ID" value="NZ_FOOQ01000001.1"/>
</dbReference>
<evidence type="ECO:0000313" key="3">
    <source>
        <dbReference type="EMBL" id="SFG08353.1"/>
    </source>
</evidence>
<reference evidence="4" key="1">
    <citation type="submission" date="2016-10" db="EMBL/GenBank/DDBJ databases">
        <authorList>
            <person name="Varghese N."/>
            <person name="Submissions S."/>
        </authorList>
    </citation>
    <scope>NUCLEOTIDE SEQUENCE [LARGE SCALE GENOMIC DNA]</scope>
    <source>
        <strain evidence="4">CGMCC 1.7739</strain>
    </source>
</reference>
<evidence type="ECO:0000256" key="1">
    <source>
        <dbReference type="SAM" id="MobiDB-lite"/>
    </source>
</evidence>
<feature type="region of interest" description="Disordered" evidence="1">
    <location>
        <begin position="55"/>
        <end position="78"/>
    </location>
</feature>
<proteinExistence type="predicted"/>
<evidence type="ECO:0000259" key="2">
    <source>
        <dbReference type="PROSITE" id="PS51085"/>
    </source>
</evidence>
<dbReference type="CDD" id="cd00207">
    <property type="entry name" value="fer2"/>
    <property type="match status" value="1"/>
</dbReference>
<evidence type="ECO:0000313" key="4">
    <source>
        <dbReference type="Proteomes" id="UP000198876"/>
    </source>
</evidence>
<dbReference type="AlphaFoldDB" id="A0A1I2NXW7"/>
<name>A0A1I2NXW7_9EURY</name>
<accession>A0A1I2NXW7</accession>
<feature type="region of interest" description="Disordered" evidence="1">
    <location>
        <begin position="98"/>
        <end position="118"/>
    </location>
</feature>
<dbReference type="Pfam" id="PF00111">
    <property type="entry name" value="Fer2"/>
    <property type="match status" value="1"/>
</dbReference>
<gene>
    <name evidence="3" type="ORF">SAMN04488063_1370</name>
</gene>
<dbReference type="PROSITE" id="PS51085">
    <property type="entry name" value="2FE2S_FER_2"/>
    <property type="match status" value="1"/>
</dbReference>
<keyword evidence="4" id="KW-1185">Reference proteome</keyword>
<dbReference type="SUPFAM" id="SSF54292">
    <property type="entry name" value="2Fe-2S ferredoxin-like"/>
    <property type="match status" value="1"/>
</dbReference>
<feature type="domain" description="2Fe-2S ferredoxin-type" evidence="2">
    <location>
        <begin position="1"/>
        <end position="99"/>
    </location>
</feature>
<protein>
    <submittedName>
        <fullName evidence="3">Ferredoxin</fullName>
    </submittedName>
</protein>
<dbReference type="Gene3D" id="3.10.20.30">
    <property type="match status" value="1"/>
</dbReference>
<dbReference type="OrthoDB" id="31557at2157"/>
<dbReference type="InterPro" id="IPR036010">
    <property type="entry name" value="2Fe-2S_ferredoxin-like_sf"/>
</dbReference>